<evidence type="ECO:0000256" key="5">
    <source>
        <dbReference type="ARBA" id="ARBA00022801"/>
    </source>
</evidence>
<evidence type="ECO:0000256" key="4">
    <source>
        <dbReference type="ARBA" id="ARBA00022741"/>
    </source>
</evidence>
<dbReference type="PANTHER" id="PTHR11630">
    <property type="entry name" value="DNA REPLICATION LICENSING FACTOR MCM FAMILY MEMBER"/>
    <property type="match status" value="1"/>
</dbReference>
<comment type="subcellular location">
    <subcellularLocation>
        <location evidence="1 12">Nucleus</location>
    </subcellularLocation>
</comment>
<dbReference type="EMBL" id="JWZX01003164">
    <property type="protein sequence ID" value="KOO23712.1"/>
    <property type="molecule type" value="Genomic_DNA"/>
</dbReference>
<dbReference type="AlphaFoldDB" id="A0A0M0JBH1"/>
<dbReference type="SUPFAM" id="SSF52540">
    <property type="entry name" value="P-loop containing nucleoside triphosphate hydrolases"/>
    <property type="match status" value="1"/>
</dbReference>
<dbReference type="SMART" id="SM00350">
    <property type="entry name" value="MCM"/>
    <property type="match status" value="1"/>
</dbReference>
<dbReference type="InterPro" id="IPR041562">
    <property type="entry name" value="MCM_lid"/>
</dbReference>
<evidence type="ECO:0000256" key="9">
    <source>
        <dbReference type="ARBA" id="ARBA00023242"/>
    </source>
</evidence>
<dbReference type="PRINTS" id="PR01661">
    <property type="entry name" value="MCMPROTEIN5"/>
</dbReference>
<dbReference type="Pfam" id="PF00493">
    <property type="entry name" value="MCM"/>
    <property type="match status" value="1"/>
</dbReference>
<evidence type="ECO:0000256" key="2">
    <source>
        <dbReference type="ARBA" id="ARBA00008010"/>
    </source>
</evidence>
<comment type="similarity">
    <text evidence="2 11">Belongs to the MCM family.</text>
</comment>
<gene>
    <name evidence="14" type="ORF">Ctob_005065</name>
</gene>
<evidence type="ECO:0000313" key="14">
    <source>
        <dbReference type="EMBL" id="KOO23712.1"/>
    </source>
</evidence>
<dbReference type="Pfam" id="PF17207">
    <property type="entry name" value="MCM_OB"/>
    <property type="match status" value="1"/>
</dbReference>
<evidence type="ECO:0000256" key="6">
    <source>
        <dbReference type="ARBA" id="ARBA00022806"/>
    </source>
</evidence>
<dbReference type="GO" id="GO:0003697">
    <property type="term" value="F:single-stranded DNA binding"/>
    <property type="evidence" value="ECO:0007669"/>
    <property type="project" value="TreeGrafter"/>
</dbReference>
<dbReference type="EC" id="3.6.4.12" evidence="12"/>
<dbReference type="Gene3D" id="3.30.1640.10">
    <property type="entry name" value="mini-chromosome maintenance (MCM) complex, chain A, domain 1"/>
    <property type="match status" value="1"/>
</dbReference>
<keyword evidence="9 12" id="KW-0539">Nucleus</keyword>
<dbReference type="Gene3D" id="3.40.50.300">
    <property type="entry name" value="P-loop containing nucleotide triphosphate hydrolases"/>
    <property type="match status" value="2"/>
</dbReference>
<keyword evidence="4 11" id="KW-0547">Nucleotide-binding</keyword>
<evidence type="ECO:0000256" key="11">
    <source>
        <dbReference type="RuleBase" id="RU004070"/>
    </source>
</evidence>
<dbReference type="Gene3D" id="2.40.50.140">
    <property type="entry name" value="Nucleic acid-binding proteins"/>
    <property type="match status" value="1"/>
</dbReference>
<organism evidence="14 15">
    <name type="scientific">Chrysochromulina tobinii</name>
    <dbReference type="NCBI Taxonomy" id="1460289"/>
    <lineage>
        <taxon>Eukaryota</taxon>
        <taxon>Haptista</taxon>
        <taxon>Haptophyta</taxon>
        <taxon>Prymnesiophyceae</taxon>
        <taxon>Prymnesiales</taxon>
        <taxon>Chrysochromulinaceae</taxon>
        <taxon>Chrysochromulina</taxon>
    </lineage>
</organism>
<dbReference type="InterPro" id="IPR027925">
    <property type="entry name" value="MCM_N"/>
</dbReference>
<dbReference type="PROSITE" id="PS00847">
    <property type="entry name" value="MCM_1"/>
    <property type="match status" value="1"/>
</dbReference>
<dbReference type="GO" id="GO:0043138">
    <property type="term" value="F:3'-5' DNA helicase activity"/>
    <property type="evidence" value="ECO:0007669"/>
    <property type="project" value="TreeGrafter"/>
</dbReference>
<keyword evidence="10 12" id="KW-0131">Cell cycle</keyword>
<dbReference type="GO" id="GO:0017116">
    <property type="term" value="F:single-stranded DNA helicase activity"/>
    <property type="evidence" value="ECO:0007669"/>
    <property type="project" value="TreeGrafter"/>
</dbReference>
<dbReference type="OrthoDB" id="10036721at2759"/>
<dbReference type="FunFam" id="2.20.28.10:FF:000005">
    <property type="entry name" value="DNA helicase"/>
    <property type="match status" value="1"/>
</dbReference>
<evidence type="ECO:0000256" key="3">
    <source>
        <dbReference type="ARBA" id="ARBA00022705"/>
    </source>
</evidence>
<comment type="catalytic activity">
    <reaction evidence="12">
        <text>ATP + H2O = ADP + phosphate + H(+)</text>
        <dbReference type="Rhea" id="RHEA:13065"/>
        <dbReference type="ChEBI" id="CHEBI:15377"/>
        <dbReference type="ChEBI" id="CHEBI:15378"/>
        <dbReference type="ChEBI" id="CHEBI:30616"/>
        <dbReference type="ChEBI" id="CHEBI:43474"/>
        <dbReference type="ChEBI" id="CHEBI:456216"/>
        <dbReference type="EC" id="3.6.4.12"/>
    </reaction>
</comment>
<evidence type="ECO:0000313" key="15">
    <source>
        <dbReference type="Proteomes" id="UP000037460"/>
    </source>
</evidence>
<dbReference type="GO" id="GO:0003688">
    <property type="term" value="F:DNA replication origin binding"/>
    <property type="evidence" value="ECO:0007669"/>
    <property type="project" value="UniProtKB-UniRule"/>
</dbReference>
<evidence type="ECO:0000256" key="12">
    <source>
        <dbReference type="RuleBase" id="RU368063"/>
    </source>
</evidence>
<dbReference type="Pfam" id="PF14551">
    <property type="entry name" value="MCM_N"/>
    <property type="match status" value="1"/>
</dbReference>
<dbReference type="InterPro" id="IPR027417">
    <property type="entry name" value="P-loop_NTPase"/>
</dbReference>
<comment type="function">
    <text evidence="12">Acts as component of the MCM2-7 complex (MCM complex) which is the replicative helicase essential for 'once per cell cycle' DNA replication initiation and elongation in eukaryotic cells. The active ATPase sites in the MCM2-7 ring are formed through the interaction surfaces of two neighboring subunits such that a critical structure of a conserved arginine finger motif is provided in trans relative to the ATP-binding site of the Walker A box of the adjacent subunit. The six ATPase active sites, however, are likely to contribute differentially to the complex helicase activity.</text>
</comment>
<dbReference type="InterPro" id="IPR008048">
    <property type="entry name" value="MCM5"/>
</dbReference>
<reference evidence="15" key="1">
    <citation type="journal article" date="2015" name="PLoS Genet.">
        <title>Genome Sequence and Transcriptome Analyses of Chrysochromulina tobin: Metabolic Tools for Enhanced Algal Fitness in the Prominent Order Prymnesiales (Haptophyceae).</title>
        <authorList>
            <person name="Hovde B.T."/>
            <person name="Deodato C.R."/>
            <person name="Hunsperger H.M."/>
            <person name="Ryken S.A."/>
            <person name="Yost W."/>
            <person name="Jha R.K."/>
            <person name="Patterson J."/>
            <person name="Monnat R.J. Jr."/>
            <person name="Barlow S.B."/>
            <person name="Starkenburg S.R."/>
            <person name="Cattolico R.A."/>
        </authorList>
    </citation>
    <scope>NUCLEOTIDE SEQUENCE</scope>
    <source>
        <strain evidence="15">CCMP291</strain>
    </source>
</reference>
<dbReference type="Proteomes" id="UP000037460">
    <property type="component" value="Unassembled WGS sequence"/>
</dbReference>
<dbReference type="InterPro" id="IPR054125">
    <property type="entry name" value="MCM5_C"/>
</dbReference>
<dbReference type="InterPro" id="IPR033762">
    <property type="entry name" value="MCM_OB"/>
</dbReference>
<keyword evidence="3 12" id="KW-0235">DNA replication</keyword>
<dbReference type="InterPro" id="IPR018525">
    <property type="entry name" value="MCM_CS"/>
</dbReference>
<proteinExistence type="inferred from homology"/>
<dbReference type="Pfam" id="PF17855">
    <property type="entry name" value="MCM_lid"/>
    <property type="match status" value="2"/>
</dbReference>
<evidence type="ECO:0000259" key="13">
    <source>
        <dbReference type="PROSITE" id="PS50051"/>
    </source>
</evidence>
<evidence type="ECO:0000256" key="10">
    <source>
        <dbReference type="ARBA" id="ARBA00023306"/>
    </source>
</evidence>
<accession>A0A0M0JBH1</accession>
<dbReference type="FunFam" id="3.40.50.300:FF:002469">
    <property type="entry name" value="Cell division control protein 21"/>
    <property type="match status" value="1"/>
</dbReference>
<keyword evidence="6 12" id="KW-0347">Helicase</keyword>
<keyword evidence="7 11" id="KW-0067">ATP-binding</keyword>
<evidence type="ECO:0000256" key="8">
    <source>
        <dbReference type="ARBA" id="ARBA00023125"/>
    </source>
</evidence>
<evidence type="ECO:0000256" key="7">
    <source>
        <dbReference type="ARBA" id="ARBA00022840"/>
    </source>
</evidence>
<dbReference type="InterPro" id="IPR012340">
    <property type="entry name" value="NA-bd_OB-fold"/>
</dbReference>
<dbReference type="PROSITE" id="PS50051">
    <property type="entry name" value="MCM_2"/>
    <property type="match status" value="1"/>
</dbReference>
<dbReference type="GO" id="GO:0005634">
    <property type="term" value="C:nucleus"/>
    <property type="evidence" value="ECO:0007669"/>
    <property type="project" value="UniProtKB-SubCell"/>
</dbReference>
<keyword evidence="15" id="KW-1185">Reference proteome</keyword>
<dbReference type="InterPro" id="IPR031327">
    <property type="entry name" value="MCM"/>
</dbReference>
<comment type="subunit">
    <text evidence="12">Component of the MCM2-7 complex.</text>
</comment>
<keyword evidence="8 11" id="KW-0238">DNA-binding</keyword>
<keyword evidence="5 12" id="KW-0378">Hydrolase</keyword>
<comment type="caution">
    <text evidence="14">The sequence shown here is derived from an EMBL/GenBank/DDBJ whole genome shotgun (WGS) entry which is preliminary data.</text>
</comment>
<dbReference type="Pfam" id="PF21933">
    <property type="entry name" value="MCM5_C"/>
    <property type="match status" value="1"/>
</dbReference>
<dbReference type="GO" id="GO:0005524">
    <property type="term" value="F:ATP binding"/>
    <property type="evidence" value="ECO:0007669"/>
    <property type="project" value="UniProtKB-UniRule"/>
</dbReference>
<dbReference type="PRINTS" id="PR01657">
    <property type="entry name" value="MCMFAMILY"/>
</dbReference>
<dbReference type="GO" id="GO:0016887">
    <property type="term" value="F:ATP hydrolysis activity"/>
    <property type="evidence" value="ECO:0007669"/>
    <property type="project" value="RHEA"/>
</dbReference>
<dbReference type="PANTHER" id="PTHR11630:SF42">
    <property type="entry name" value="DNA REPLICATION LICENSING FACTOR MCM5"/>
    <property type="match status" value="1"/>
</dbReference>
<dbReference type="Gene3D" id="2.20.28.10">
    <property type="match status" value="1"/>
</dbReference>
<protein>
    <recommendedName>
        <fullName evidence="12">DNA replication licensing factor MCM5</fullName>
        <ecNumber evidence="12">3.6.4.12</ecNumber>
    </recommendedName>
</protein>
<dbReference type="GO" id="GO:0006270">
    <property type="term" value="P:DNA replication initiation"/>
    <property type="evidence" value="ECO:0007669"/>
    <property type="project" value="UniProtKB-UniRule"/>
</dbReference>
<dbReference type="GO" id="GO:0000727">
    <property type="term" value="P:double-strand break repair via break-induced replication"/>
    <property type="evidence" value="ECO:0007669"/>
    <property type="project" value="TreeGrafter"/>
</dbReference>
<sequence length="729" mass="80365">MEFDEGSIFYSNQERGDGARADTESPASARIKYFQFIRTYREGNVFIYRDKLRQAVSLGIPELEVDLDHVMAWDDVLADDLQERPAFHLPHFEQAALEAAKSMDILDPEALDMPSFQITLMSTKKRITIRELVSSQVSRVVIIPGIVISSSKVKAKATKIFAQCKGCQTTTQVPVRAGFGGANLPRKCAQVRQPGEAPCPLDPYAIVPEKCQYVDMQTWKLQEAPEMVPTGEMPRSVMLSVDRNLVDKAIPGNRVTVTGIMSIMSNVGKGGPGGVAIRTPYLQVLGVRHGFESLDVTGTSLSVFTAAEEEAFHALARGEDIFTRLSNSIAPSIYGSEDELSDGARLRGDINVLLLGDPSVAKSQFLKFVEKAAPISVYTSGKGSSAAGLTATVTQDSASREFYLEGGAMVLADGGVVCIDEFDKMREQDRVAIHEAMEQQTISIAKAGITTVLNSRTSVLAAANPTFGRYDAEKNAAEQVDFQSTILSRFDMIFILRDEYDLEKDRTLAAHILKIHVQGTSTVREPVEGELDVLQLKRYIAYARAKCSPRLNEQAREVLQNYYVAVRQGLVQEDAEAERRGRAPRAVPITVRQLEAIVRQLEAIVRQLEVRQLEAIVRIAESVAKMRLSPVATEDDVQTAIHMFTVSTLRAAKMGDIEIEGVSEGAERTAEEHIRKRVQIMMAVNVSKLLGDLNDQGIDRAVAQRALNAMVRQGDFQEVAMGKKVKRLR</sequence>
<name>A0A0M0JBH1_9EUKA</name>
<dbReference type="InterPro" id="IPR001208">
    <property type="entry name" value="MCM_dom"/>
</dbReference>
<dbReference type="SUPFAM" id="SSF50249">
    <property type="entry name" value="Nucleic acid-binding proteins"/>
    <property type="match status" value="1"/>
</dbReference>
<feature type="domain" description="MCM C-terminal AAA(+) ATPase" evidence="13">
    <location>
        <begin position="321"/>
        <end position="512"/>
    </location>
</feature>
<evidence type="ECO:0000256" key="1">
    <source>
        <dbReference type="ARBA" id="ARBA00004123"/>
    </source>
</evidence>
<dbReference type="GO" id="GO:0042555">
    <property type="term" value="C:MCM complex"/>
    <property type="evidence" value="ECO:0007669"/>
    <property type="project" value="UniProtKB-UniRule"/>
</dbReference>